<keyword evidence="2" id="KW-0963">Cytoplasm</keyword>
<evidence type="ECO:0000313" key="6">
    <source>
        <dbReference type="EMBL" id="KFG49128.1"/>
    </source>
</evidence>
<dbReference type="PROSITE" id="PS50890">
    <property type="entry name" value="PUA"/>
    <property type="match status" value="1"/>
</dbReference>
<dbReference type="OrthoDB" id="269872at2759"/>
<organism evidence="6 7">
    <name type="scientific">Toxoplasma gondii GAB2-2007-GAL-DOM2</name>
    <dbReference type="NCBI Taxonomy" id="1130820"/>
    <lineage>
        <taxon>Eukaryota</taxon>
        <taxon>Sar</taxon>
        <taxon>Alveolata</taxon>
        <taxon>Apicomplexa</taxon>
        <taxon>Conoidasida</taxon>
        <taxon>Coccidia</taxon>
        <taxon>Eucoccidiorida</taxon>
        <taxon>Eimeriorina</taxon>
        <taxon>Sarcocystidae</taxon>
        <taxon>Toxoplasma</taxon>
    </lineage>
</organism>
<proteinExistence type="predicted"/>
<feature type="region of interest" description="Disordered" evidence="4">
    <location>
        <begin position="599"/>
        <end position="632"/>
    </location>
</feature>
<dbReference type="GO" id="GO:0032259">
    <property type="term" value="P:methylation"/>
    <property type="evidence" value="ECO:0007669"/>
    <property type="project" value="UniProtKB-KW"/>
</dbReference>
<dbReference type="EMBL" id="AHZU02000046">
    <property type="protein sequence ID" value="KFG49128.1"/>
    <property type="molecule type" value="Genomic_DNA"/>
</dbReference>
<dbReference type="Gene3D" id="3.40.50.150">
    <property type="entry name" value="Vaccinia Virus protein VP39"/>
    <property type="match status" value="1"/>
</dbReference>
<dbReference type="Proteomes" id="UP000028837">
    <property type="component" value="Unassembled WGS sequence"/>
</dbReference>
<dbReference type="Pfam" id="PF17785">
    <property type="entry name" value="PUA_3"/>
    <property type="match status" value="1"/>
</dbReference>
<protein>
    <submittedName>
        <fullName evidence="6">SAM-dependent methyltransferase</fullName>
    </submittedName>
</protein>
<accession>A0A086KXL0</accession>
<dbReference type="SUPFAM" id="SSF53335">
    <property type="entry name" value="S-adenosyl-L-methionine-dependent methyltransferases"/>
    <property type="match status" value="1"/>
</dbReference>
<dbReference type="SMR" id="A0A086KXL0"/>
<comment type="caution">
    <text evidence="6">The sequence shown here is derived from an EMBL/GenBank/DDBJ whole genome shotgun (WGS) entry which is preliminary data.</text>
</comment>
<evidence type="ECO:0000259" key="5">
    <source>
        <dbReference type="Pfam" id="PF17785"/>
    </source>
</evidence>
<dbReference type="PANTHER" id="PTHR42873">
    <property type="entry name" value="RIBOSOMAL RNA LARGE SUBUNIT METHYLTRANSFERASE"/>
    <property type="match status" value="1"/>
</dbReference>
<evidence type="ECO:0000256" key="4">
    <source>
        <dbReference type="SAM" id="MobiDB-lite"/>
    </source>
</evidence>
<comment type="subcellular location">
    <subcellularLocation>
        <location evidence="1">Cytoplasm</location>
    </subcellularLocation>
</comment>
<dbReference type="VEuPathDB" id="ToxoDB:TGDOM2_273430"/>
<evidence type="ECO:0000256" key="2">
    <source>
        <dbReference type="ARBA" id="ARBA00022490"/>
    </source>
</evidence>
<gene>
    <name evidence="6" type="ORF">TGDOM2_273430</name>
</gene>
<evidence type="ECO:0000313" key="7">
    <source>
        <dbReference type="Proteomes" id="UP000028837"/>
    </source>
</evidence>
<keyword evidence="3 6" id="KW-0808">Transferase</keyword>
<reference evidence="6 7" key="1">
    <citation type="submission" date="2014-02" db="EMBL/GenBank/DDBJ databases">
        <authorList>
            <person name="Sibley D."/>
            <person name="Venepally P."/>
            <person name="Karamycheva S."/>
            <person name="Hadjithomas M."/>
            <person name="Khan A."/>
            <person name="Brunk B."/>
            <person name="Roos D."/>
            <person name="Caler E."/>
            <person name="Lorenzi H."/>
        </authorList>
    </citation>
    <scope>NUCLEOTIDE SEQUENCE [LARGE SCALE GENOMIC DNA]</scope>
    <source>
        <strain evidence="6 7">GAB2-2007-GAL-DOM2</strain>
    </source>
</reference>
<dbReference type="GO" id="GO:0003723">
    <property type="term" value="F:RNA binding"/>
    <property type="evidence" value="ECO:0007669"/>
    <property type="project" value="InterPro"/>
</dbReference>
<dbReference type="Gene3D" id="3.30.750.80">
    <property type="entry name" value="RNA methyltransferase domain (HRMD) like"/>
    <property type="match status" value="1"/>
</dbReference>
<dbReference type="InterPro" id="IPR029063">
    <property type="entry name" value="SAM-dependent_MTases_sf"/>
</dbReference>
<feature type="domain" description="RlmI-like PUA" evidence="5">
    <location>
        <begin position="310"/>
        <end position="374"/>
    </location>
</feature>
<name>A0A086KXL0_TOXGO</name>
<dbReference type="InterPro" id="IPR041532">
    <property type="entry name" value="RlmI-like_PUA"/>
</dbReference>
<dbReference type="GO" id="GO:0008168">
    <property type="term" value="F:methyltransferase activity"/>
    <property type="evidence" value="ECO:0007669"/>
    <property type="project" value="UniProtKB-KW"/>
</dbReference>
<keyword evidence="6" id="KW-0489">Methyltransferase</keyword>
<sequence>MKIASLCQRPLQARQICMHRKASSRLSSLAASRACSFSGSFSSCLSSSSLSVPRLPPSHMPDSSYVVPSSVAGGADSRSPPTADCSFCCSSVVSSTLSPRLRFLASPVKPLLAFWSPLSHVYSSCASSSLSTVYLGCRRRSFAFVSSPFSSHSASCLERTVPVDGSTSLAPSRTLSSPPLGTGFTLSLRHDAPFVPACLGSSLVATDVQLTAPLLFSRFASTSQLLGVSASSRTSPNHACVLHSLRFSSTTHAGKHREDRLSLPAAHVERLRSVSVPHSGFASFSRRRPRASASSFLLQDTPAKRPRLLVKAAAAANLQRGRPWIFRNDVVNADELDVHAPCFVEVAADERGDTSLGVALYNAESTVAARVFCRDRFQRIDEGFLALQLRRAADFRRRHFTHPFYRVCNGEGDDLPGIILDRYGPHFVLQLNAAGLDDFLPVLQPVIEDVFEAELSTLLLRNDSPLRRLEKLPLTKSFLSGYRDTPVELLENGSTFLVDLLEGERTGWNFEQRPTREMLAPLCRRRTVLDLFSHGGAFGIQAATHGASVVVCVHPSSASVELGRRNIEANSFSDCAVHVQADILPFLLQLATDITARDSQSEGSARNSIGTLPSSAGKDASPSDSRPLLPWLHDSVSRERTAEAVAVARASGIEKFDVVMLEMPSVFSLSASKAADHVGQILRAAVNITAQGGLLLIRVESTAIGRFELLSLIRRTLHVCGEQGRGRGGKIVGEGSLAIDHPINVALPESRHSHSFLIALD</sequence>
<feature type="compositionally biased region" description="Polar residues" evidence="4">
    <location>
        <begin position="601"/>
        <end position="614"/>
    </location>
</feature>
<dbReference type="CDD" id="cd11572">
    <property type="entry name" value="RlmI_M_like"/>
    <property type="match status" value="1"/>
</dbReference>
<evidence type="ECO:0000256" key="1">
    <source>
        <dbReference type="ARBA" id="ARBA00004496"/>
    </source>
</evidence>
<dbReference type="Gene3D" id="2.30.130.10">
    <property type="entry name" value="PUA domain"/>
    <property type="match status" value="1"/>
</dbReference>
<evidence type="ECO:0000256" key="3">
    <source>
        <dbReference type="ARBA" id="ARBA00022679"/>
    </source>
</evidence>
<dbReference type="PANTHER" id="PTHR42873:SF1">
    <property type="entry name" value="S-ADENOSYLMETHIONINE-DEPENDENT METHYLTRANSFERASE DOMAIN-CONTAINING PROTEIN"/>
    <property type="match status" value="1"/>
</dbReference>
<dbReference type="AlphaFoldDB" id="A0A086KXL0"/>
<dbReference type="InterPro" id="IPR036974">
    <property type="entry name" value="PUA_sf"/>
</dbReference>